<keyword evidence="8" id="KW-0125">Carotenoid biosynthesis</keyword>
<evidence type="ECO:0000256" key="12">
    <source>
        <dbReference type="ARBA" id="ARBA00023818"/>
    </source>
</evidence>
<comment type="similarity">
    <text evidence="3 16">Belongs to the FPP/GGPP synthase family.</text>
</comment>
<dbReference type="GO" id="GO:0016117">
    <property type="term" value="P:carotenoid biosynthetic process"/>
    <property type="evidence" value="ECO:0007669"/>
    <property type="project" value="UniProtKB-KW"/>
</dbReference>
<evidence type="ECO:0000256" key="4">
    <source>
        <dbReference type="ARBA" id="ARBA00012382"/>
    </source>
</evidence>
<dbReference type="GO" id="GO:0046872">
    <property type="term" value="F:metal ion binding"/>
    <property type="evidence" value="ECO:0007669"/>
    <property type="project" value="UniProtKB-KW"/>
</dbReference>
<keyword evidence="6 16" id="KW-0808">Transferase</keyword>
<protein>
    <recommendedName>
        <fullName evidence="12">Geranylgeranyl diphosphate synthase</fullName>
        <ecNumber evidence="4">2.5.1.29</ecNumber>
    </recommendedName>
    <alternativeName>
        <fullName evidence="13">Farnesyltranstransferase</fullName>
    </alternativeName>
</protein>
<dbReference type="InterPro" id="IPR008949">
    <property type="entry name" value="Isoprenoid_synthase_dom_sf"/>
</dbReference>
<dbReference type="GO" id="GO:0004311">
    <property type="term" value="F:geranylgeranyl diphosphate synthase activity"/>
    <property type="evidence" value="ECO:0007669"/>
    <property type="project" value="UniProtKB-EC"/>
</dbReference>
<sequence length="289" mass="30302">MFHTRLTEAATLVQAHLDAVMAPMGDLTVVQAMRYASAGGKRLRAFLVLETARLHGIAPEQAIWPAAAVEALHAYSLVHDDLPCMDDDDLRRGLPTVHIQWDSATAVLAGDALQSLAFELLARSETSPDAAIRADLVLSMARAVGAQGMVRGQALDIAAETAATPLTLDQITALQAGKTGALIEWSACAGPRLAGADPAPLGAYARALGLAFQIADDILDVTGDEQTAGKRLQKDAGAGKATFVSLLGLEGARARATELTEQACAALDPYGEQGDCLRQAARFVISRHS</sequence>
<reference evidence="17 18" key="1">
    <citation type="submission" date="2016-10" db="EMBL/GenBank/DDBJ databases">
        <authorList>
            <person name="de Groot N.N."/>
        </authorList>
    </citation>
    <scope>NUCLEOTIDE SEQUENCE [LARGE SCALE GENOMIC DNA]</scope>
    <source>
        <strain evidence="17 18">DSM 22007</strain>
    </source>
</reference>
<evidence type="ECO:0000256" key="8">
    <source>
        <dbReference type="ARBA" id="ARBA00022746"/>
    </source>
</evidence>
<dbReference type="PROSITE" id="PS00723">
    <property type="entry name" value="POLYPRENYL_SYNTHASE_1"/>
    <property type="match status" value="1"/>
</dbReference>
<keyword evidence="7" id="KW-0479">Metal-binding</keyword>
<keyword evidence="11" id="KW-0414">Isoprene biosynthesis</keyword>
<dbReference type="PANTHER" id="PTHR43281:SF1">
    <property type="entry name" value="FARNESYL DIPHOSPHATE SYNTHASE"/>
    <property type="match status" value="1"/>
</dbReference>
<comment type="pathway">
    <text evidence="2">Isoprenoid biosynthesis; geranylgeranyl diphosphate biosynthesis; geranylgeranyl diphosphate from farnesyl diphosphate and isopentenyl diphosphate: step 1/1.</text>
</comment>
<evidence type="ECO:0000256" key="1">
    <source>
        <dbReference type="ARBA" id="ARBA00001946"/>
    </source>
</evidence>
<dbReference type="EMBL" id="FOEP01000003">
    <property type="protein sequence ID" value="SEP99362.1"/>
    <property type="molecule type" value="Genomic_DNA"/>
</dbReference>
<organism evidence="17 18">
    <name type="scientific">Thalassovita taeanensis</name>
    <dbReference type="NCBI Taxonomy" id="657014"/>
    <lineage>
        <taxon>Bacteria</taxon>
        <taxon>Pseudomonadati</taxon>
        <taxon>Pseudomonadota</taxon>
        <taxon>Alphaproteobacteria</taxon>
        <taxon>Rhodobacterales</taxon>
        <taxon>Roseobacteraceae</taxon>
        <taxon>Thalassovita</taxon>
    </lineage>
</organism>
<dbReference type="AlphaFoldDB" id="A0A1H9CDY5"/>
<evidence type="ECO:0000256" key="9">
    <source>
        <dbReference type="ARBA" id="ARBA00022842"/>
    </source>
</evidence>
<dbReference type="NCBIfam" id="NF045485">
    <property type="entry name" value="FPPsyn"/>
    <property type="match status" value="1"/>
</dbReference>
<evidence type="ECO:0000313" key="18">
    <source>
        <dbReference type="Proteomes" id="UP000198634"/>
    </source>
</evidence>
<dbReference type="EC" id="2.5.1.29" evidence="4"/>
<dbReference type="InterPro" id="IPR033749">
    <property type="entry name" value="Polyprenyl_synt_CS"/>
</dbReference>
<comment type="function">
    <text evidence="15">Catalyzes the condensation of farnesyl diphosphate (FPP) and isopentenyl diphosphate (IPP) to yield geranylgeranyl diphosphate (GGPP) needed for biosynthesis of carotenoids and diterpenes.</text>
</comment>
<evidence type="ECO:0000256" key="10">
    <source>
        <dbReference type="ARBA" id="ARBA00023171"/>
    </source>
</evidence>
<keyword evidence="9" id="KW-0460">Magnesium</keyword>
<dbReference type="GO" id="GO:0005737">
    <property type="term" value="C:cytoplasm"/>
    <property type="evidence" value="ECO:0007669"/>
    <property type="project" value="UniProtKB-ARBA"/>
</dbReference>
<dbReference type="STRING" id="657014.SAMN04488092_103222"/>
<evidence type="ECO:0000256" key="5">
    <source>
        <dbReference type="ARBA" id="ARBA00022531"/>
    </source>
</evidence>
<dbReference type="GO" id="GO:0015979">
    <property type="term" value="P:photosynthesis"/>
    <property type="evidence" value="ECO:0007669"/>
    <property type="project" value="UniProtKB-KW"/>
</dbReference>
<accession>A0A1H9CDY5</accession>
<gene>
    <name evidence="17" type="ORF">SAMN04488092_103222</name>
</gene>
<dbReference type="CDD" id="cd00685">
    <property type="entry name" value="Trans_IPPS_HT"/>
    <property type="match status" value="1"/>
</dbReference>
<evidence type="ECO:0000256" key="2">
    <source>
        <dbReference type="ARBA" id="ARBA00005221"/>
    </source>
</evidence>
<dbReference type="GO" id="GO:0015995">
    <property type="term" value="P:chlorophyll biosynthetic process"/>
    <property type="evidence" value="ECO:0007669"/>
    <property type="project" value="UniProtKB-KW"/>
</dbReference>
<dbReference type="PROSITE" id="PS00444">
    <property type="entry name" value="POLYPRENYL_SYNTHASE_2"/>
    <property type="match status" value="1"/>
</dbReference>
<keyword evidence="5" id="KW-0602">Photosynthesis</keyword>
<keyword evidence="18" id="KW-1185">Reference proteome</keyword>
<evidence type="ECO:0000313" key="17">
    <source>
        <dbReference type="EMBL" id="SEP99362.1"/>
    </source>
</evidence>
<dbReference type="SFLD" id="SFLDS00005">
    <property type="entry name" value="Isoprenoid_Synthase_Type_I"/>
    <property type="match status" value="1"/>
</dbReference>
<dbReference type="FunFam" id="1.10.600.10:FF:000001">
    <property type="entry name" value="Geranylgeranyl diphosphate synthase"/>
    <property type="match status" value="1"/>
</dbReference>
<evidence type="ECO:0000256" key="15">
    <source>
        <dbReference type="ARBA" id="ARBA00054703"/>
    </source>
</evidence>
<evidence type="ECO:0000256" key="14">
    <source>
        <dbReference type="ARBA" id="ARBA00048119"/>
    </source>
</evidence>
<evidence type="ECO:0000256" key="6">
    <source>
        <dbReference type="ARBA" id="ARBA00022679"/>
    </source>
</evidence>
<dbReference type="Gene3D" id="1.10.600.10">
    <property type="entry name" value="Farnesyl Diphosphate Synthase"/>
    <property type="match status" value="1"/>
</dbReference>
<dbReference type="SUPFAM" id="SSF48576">
    <property type="entry name" value="Terpenoid synthases"/>
    <property type="match status" value="1"/>
</dbReference>
<name>A0A1H9CDY5_9RHOB</name>
<dbReference type="PANTHER" id="PTHR43281">
    <property type="entry name" value="FARNESYL DIPHOSPHATE SYNTHASE"/>
    <property type="match status" value="1"/>
</dbReference>
<keyword evidence="10" id="KW-0149">Chlorophyll biosynthesis</keyword>
<evidence type="ECO:0000256" key="16">
    <source>
        <dbReference type="RuleBase" id="RU004466"/>
    </source>
</evidence>
<dbReference type="Proteomes" id="UP000198634">
    <property type="component" value="Unassembled WGS sequence"/>
</dbReference>
<dbReference type="InterPro" id="IPR053378">
    <property type="entry name" value="Prenyl_diphosphate_synthase"/>
</dbReference>
<evidence type="ECO:0000256" key="13">
    <source>
        <dbReference type="ARBA" id="ARBA00032052"/>
    </source>
</evidence>
<dbReference type="RefSeq" id="WP_342741845.1">
    <property type="nucleotide sequence ID" value="NZ_FOEP01000003.1"/>
</dbReference>
<comment type="cofactor">
    <cofactor evidence="1">
        <name>Mg(2+)</name>
        <dbReference type="ChEBI" id="CHEBI:18420"/>
    </cofactor>
</comment>
<evidence type="ECO:0000256" key="3">
    <source>
        <dbReference type="ARBA" id="ARBA00006706"/>
    </source>
</evidence>
<evidence type="ECO:0000256" key="7">
    <source>
        <dbReference type="ARBA" id="ARBA00022723"/>
    </source>
</evidence>
<dbReference type="InterPro" id="IPR000092">
    <property type="entry name" value="Polyprenyl_synt"/>
</dbReference>
<dbReference type="SFLD" id="SFLDG01017">
    <property type="entry name" value="Polyprenyl_Transferase_Like"/>
    <property type="match status" value="1"/>
</dbReference>
<evidence type="ECO:0000256" key="11">
    <source>
        <dbReference type="ARBA" id="ARBA00023229"/>
    </source>
</evidence>
<dbReference type="Pfam" id="PF00348">
    <property type="entry name" value="polyprenyl_synt"/>
    <property type="match status" value="1"/>
</dbReference>
<proteinExistence type="inferred from homology"/>
<comment type="catalytic activity">
    <reaction evidence="14">
        <text>isopentenyl diphosphate + (2E,6E)-farnesyl diphosphate = (2E,6E,10E)-geranylgeranyl diphosphate + diphosphate</text>
        <dbReference type="Rhea" id="RHEA:17653"/>
        <dbReference type="ChEBI" id="CHEBI:33019"/>
        <dbReference type="ChEBI" id="CHEBI:58756"/>
        <dbReference type="ChEBI" id="CHEBI:128769"/>
        <dbReference type="ChEBI" id="CHEBI:175763"/>
        <dbReference type="EC" id="2.5.1.29"/>
    </reaction>
</comment>